<dbReference type="Gene3D" id="1.20.1280.50">
    <property type="match status" value="1"/>
</dbReference>
<dbReference type="SUPFAM" id="SSF52047">
    <property type="entry name" value="RNI-like"/>
    <property type="match status" value="1"/>
</dbReference>
<dbReference type="Pfam" id="PF24758">
    <property type="entry name" value="LRR_At5g56370"/>
    <property type="match status" value="1"/>
</dbReference>
<dbReference type="Pfam" id="PF00646">
    <property type="entry name" value="F-box"/>
    <property type="match status" value="1"/>
</dbReference>
<dbReference type="EMBL" id="CACSLK010030184">
    <property type="protein sequence ID" value="CAA0836976.1"/>
    <property type="molecule type" value="Genomic_DNA"/>
</dbReference>
<organism evidence="2 3">
    <name type="scientific">Striga hermonthica</name>
    <name type="common">Purple witchweed</name>
    <name type="synonym">Buchnera hermonthica</name>
    <dbReference type="NCBI Taxonomy" id="68872"/>
    <lineage>
        <taxon>Eukaryota</taxon>
        <taxon>Viridiplantae</taxon>
        <taxon>Streptophyta</taxon>
        <taxon>Embryophyta</taxon>
        <taxon>Tracheophyta</taxon>
        <taxon>Spermatophyta</taxon>
        <taxon>Magnoliopsida</taxon>
        <taxon>eudicotyledons</taxon>
        <taxon>Gunneridae</taxon>
        <taxon>Pentapetalae</taxon>
        <taxon>asterids</taxon>
        <taxon>lamiids</taxon>
        <taxon>Lamiales</taxon>
        <taxon>Orobanchaceae</taxon>
        <taxon>Buchnereae</taxon>
        <taxon>Striga</taxon>
    </lineage>
</organism>
<name>A0A9N7RN76_STRHE</name>
<proteinExistence type="predicted"/>
<accession>A0A9N7RN76</accession>
<dbReference type="PANTHER" id="PTHR31639">
    <property type="entry name" value="F-BOX PROTEIN-LIKE"/>
    <property type="match status" value="1"/>
</dbReference>
<dbReference type="InterPro" id="IPR032675">
    <property type="entry name" value="LRR_dom_sf"/>
</dbReference>
<dbReference type="Proteomes" id="UP001153555">
    <property type="component" value="Unassembled WGS sequence"/>
</dbReference>
<comment type="caution">
    <text evidence="2">The sequence shown here is derived from an EMBL/GenBank/DDBJ whole genome shotgun (WGS) entry which is preliminary data.</text>
</comment>
<dbReference type="Gene3D" id="3.80.10.10">
    <property type="entry name" value="Ribonuclease Inhibitor"/>
    <property type="match status" value="1"/>
</dbReference>
<dbReference type="OrthoDB" id="421226at2759"/>
<keyword evidence="3" id="KW-1185">Reference proteome</keyword>
<evidence type="ECO:0000313" key="3">
    <source>
        <dbReference type="Proteomes" id="UP001153555"/>
    </source>
</evidence>
<reference evidence="2" key="1">
    <citation type="submission" date="2019-12" db="EMBL/GenBank/DDBJ databases">
        <authorList>
            <person name="Scholes J."/>
        </authorList>
    </citation>
    <scope>NUCLEOTIDE SEQUENCE</scope>
</reference>
<evidence type="ECO:0000259" key="1">
    <source>
        <dbReference type="PROSITE" id="PS50181"/>
    </source>
</evidence>
<dbReference type="InterPro" id="IPR055411">
    <property type="entry name" value="LRR_FXL15/At3g58940/PEG3-like"/>
</dbReference>
<dbReference type="InterPro" id="IPR001810">
    <property type="entry name" value="F-box_dom"/>
</dbReference>
<evidence type="ECO:0000313" key="2">
    <source>
        <dbReference type="EMBL" id="CAA0836976.1"/>
    </source>
</evidence>
<dbReference type="PANTHER" id="PTHR31639:SF42">
    <property type="entry name" value="OS02G0160200 PROTEIN"/>
    <property type="match status" value="1"/>
</dbReference>
<gene>
    <name evidence="2" type="ORF">SHERM_03997</name>
</gene>
<sequence length="566" mass="65486">MDDDRISQLPIPILHHILCFISQKEAVRTCLLSKRWRHIGLTRPNLDFFEEWFDDIPEKLVSVISRALQRCRDQTRSILHRILSLLLCKGSTRLNLDSSEILFNITRQNFVSVVNRTLQGYLDQNISIHKLHLDLYSPNSRPVISLLDKWIPIIAALNIKAFKLHFYSFTPPYYDLPSAVFLAESLEELHLCKCRLSPVQSVRFKTLLKLTLERVQVDGRTFDTKMLGCPSLRCLVLYSCWELRNVRVSEEASPGLKHFVLSDFERIGGRSIKIHVPNLETISINGQWIWCQCQSAFLFSRLTSLDLHSVILSSESFDLFSFRCPTLAKLTLDNCSGFEEFHLASDSVKWLRISTQKIPLKGVTICAPNIHGFMFNARIPQVPDTFSFTTTTFNVWHSLIFLSSYEDDPDFDANLWSLELRRVLMALSGSEISLCLAMDGGPQDVPCSAVLGDEPPVVVRNLNVDTCKCRTASWYLEFTNGLFRVCRPSRIWGGRLVRESDRKYYRLSEFQLNILLAYKNVDLEEVHFDGQLVQWTDQSELRNRTYDREIWLELKWRGQTGMYGFY</sequence>
<dbReference type="PROSITE" id="PS50181">
    <property type="entry name" value="FBOX"/>
    <property type="match status" value="1"/>
</dbReference>
<dbReference type="SUPFAM" id="SSF81383">
    <property type="entry name" value="F-box domain"/>
    <property type="match status" value="1"/>
</dbReference>
<dbReference type="AlphaFoldDB" id="A0A9N7RN76"/>
<feature type="domain" description="F-box" evidence="1">
    <location>
        <begin position="3"/>
        <end position="39"/>
    </location>
</feature>
<protein>
    <recommendedName>
        <fullName evidence="1">F-box domain-containing protein</fullName>
    </recommendedName>
</protein>
<dbReference type="InterPro" id="IPR036047">
    <property type="entry name" value="F-box-like_dom_sf"/>
</dbReference>